<feature type="signal peptide" evidence="2">
    <location>
        <begin position="1"/>
        <end position="20"/>
    </location>
</feature>
<accession>Q1JWB8</accession>
<comment type="caution">
    <text evidence="4">The sequence shown here is derived from an EMBL/GenBank/DDBJ whole genome shotgun (WGS) entry which is preliminary data.</text>
</comment>
<dbReference type="OrthoDB" id="5477228at2"/>
<evidence type="ECO:0000256" key="2">
    <source>
        <dbReference type="SAM" id="SignalP"/>
    </source>
</evidence>
<keyword evidence="1 2" id="KW-0732">Signal</keyword>
<reference evidence="4" key="1">
    <citation type="submission" date="2006-05" db="EMBL/GenBank/DDBJ databases">
        <title>Annotation of the draft genome assembly of Desulfuromonas acetoxidans DSM 684.</title>
        <authorList>
            <consortium name="US DOE Joint Genome Institute (JGI-ORNL)"/>
            <person name="Larimer F."/>
            <person name="Land M."/>
            <person name="Hauser L."/>
        </authorList>
    </citation>
    <scope>NUCLEOTIDE SEQUENCE [LARGE SCALE GENOMIC DNA]</scope>
    <source>
        <strain evidence="4">DSM 684</strain>
    </source>
</reference>
<proteinExistence type="predicted"/>
<dbReference type="RefSeq" id="WP_006002542.1">
    <property type="nucleotide sequence ID" value="NZ_AAEW02000022.1"/>
</dbReference>
<evidence type="ECO:0000259" key="3">
    <source>
        <dbReference type="Pfam" id="PF13435"/>
    </source>
</evidence>
<dbReference type="PANTHER" id="PTHR35038">
    <property type="entry name" value="DISSIMILATORY SULFITE REDUCTASE SIRA"/>
    <property type="match status" value="1"/>
</dbReference>
<dbReference type="PROSITE" id="PS51257">
    <property type="entry name" value="PROKAR_LIPOPROTEIN"/>
    <property type="match status" value="1"/>
</dbReference>
<protein>
    <submittedName>
        <fullName evidence="4">Polyheme membrane-associated cytochrome c</fullName>
    </submittedName>
</protein>
<dbReference type="Gene3D" id="1.10.1130.10">
    <property type="entry name" value="Flavocytochrome C3, Chain A"/>
    <property type="match status" value="1"/>
</dbReference>
<feature type="chain" id="PRO_5004192286" evidence="2">
    <location>
        <begin position="21"/>
        <end position="762"/>
    </location>
</feature>
<keyword evidence="5" id="KW-1185">Reference proteome</keyword>
<feature type="domain" description="Cytochrome c-552/4" evidence="3">
    <location>
        <begin position="57"/>
        <end position="132"/>
    </location>
</feature>
<dbReference type="PANTHER" id="PTHR35038:SF6">
    <property type="entry name" value="SURFACE LOCALIZED DECAHEME CYTOCHROME C LIPOPROTEIN"/>
    <property type="match status" value="1"/>
</dbReference>
<organism evidence="4 5">
    <name type="scientific">Desulfuromonas acetoxidans (strain DSM 684 / 11070)</name>
    <dbReference type="NCBI Taxonomy" id="281689"/>
    <lineage>
        <taxon>Bacteria</taxon>
        <taxon>Pseudomonadati</taxon>
        <taxon>Thermodesulfobacteriota</taxon>
        <taxon>Desulfuromonadia</taxon>
        <taxon>Desulfuromonadales</taxon>
        <taxon>Desulfuromonadaceae</taxon>
        <taxon>Desulfuromonas</taxon>
    </lineage>
</organism>
<dbReference type="GO" id="GO:0016491">
    <property type="term" value="F:oxidoreductase activity"/>
    <property type="evidence" value="ECO:0007669"/>
    <property type="project" value="TreeGrafter"/>
</dbReference>
<reference evidence="4" key="2">
    <citation type="submission" date="2006-05" db="EMBL/GenBank/DDBJ databases">
        <title>Sequencing of the draft genome and assembly of Desulfuromonas acetoxidans DSM 684.</title>
        <authorList>
            <consortium name="US DOE Joint Genome Institute (JGI-PGF)"/>
            <person name="Copeland A."/>
            <person name="Lucas S."/>
            <person name="Lapidus A."/>
            <person name="Barry K."/>
            <person name="Detter J.C."/>
            <person name="Glavina del Rio T."/>
            <person name="Hammon N."/>
            <person name="Israni S."/>
            <person name="Dalin E."/>
            <person name="Tice H."/>
            <person name="Bruce D."/>
            <person name="Pitluck S."/>
            <person name="Richardson P."/>
        </authorList>
    </citation>
    <scope>NUCLEOTIDE SEQUENCE [LARGE SCALE GENOMIC DNA]</scope>
    <source>
        <strain evidence="4">DSM 684</strain>
    </source>
</reference>
<dbReference type="InterPro" id="IPR023155">
    <property type="entry name" value="Cyt_c-552/4"/>
</dbReference>
<evidence type="ECO:0000313" key="4">
    <source>
        <dbReference type="EMBL" id="EAT14565.1"/>
    </source>
</evidence>
<dbReference type="Proteomes" id="UP000005695">
    <property type="component" value="Unassembled WGS sequence"/>
</dbReference>
<dbReference type="SUPFAM" id="SSF48695">
    <property type="entry name" value="Multiheme cytochromes"/>
    <property type="match status" value="1"/>
</dbReference>
<gene>
    <name evidence="4" type="ORF">Dace_0364</name>
</gene>
<sequence>MKVKHWFSFFVVLSSILLLTACGSNSGSGGDQSAAPAEDDLGSDTDTGISYVGAATCIGCHEDFSWSSEEVADYLAGAHVIHSDHITQADAADGCLDCHDPIGDGPGLESMIDAANVPADGLAAVGCEACHGAGGDHYGVGPIPMAEPGIAECAACHDELPESHLTYHPEANNIGTNYVASRHYTASVRNEAVCSRCHTDLGGRLYKDVTTKTQLEASVFAVESDEAVQCRTCHNPHNAGGLLFEEVEDHGHVVASGEYATCTSCHMSDSGSPDDAEWMYHEDVYYRIITDTHYDDPTTTDVIEGYVVNPLSERACRDCHDVHAVEEIRADDDSSSFSNTINDQWARSGHAGKLGDIKLEVAEFYGDEIADGGLDQNRTIAQSLAIKEAGSLGADNAFPHYDWDAQNRQSCQECHTATGFKNYTADPTTYDAANNDFSHLADWAVDGDGIVTSSGQNELLYCWGCHSDNQGALYASGDNTMSYSYDGVAVVIPDIGNSNTCIHCHGGRNNVDNLKDASRSSRFEGHHGPAAGTLFSSVTHLGYEFDGQSYANVSYFHHADIGTIDADGNEVYAGTGTSGPCVGCHMADSDHTFAVVEEDEVTGEITSITSFETCAACHNTTDPAGDHYFDASVLEEEKLGFEEAIMVLENYITNTTVNTLNVDLTADSPTLDPDGNGVDEFLAYYETVAIDYYGTYQNYKYMDDEPGAYAHNRYYAKRLLFDSIDLLQHGSLTGSITIDEAVYADAAMWFGADADTNLAARP</sequence>
<name>Q1JWB8_DESA6</name>
<evidence type="ECO:0000256" key="1">
    <source>
        <dbReference type="ARBA" id="ARBA00022729"/>
    </source>
</evidence>
<dbReference type="InterPro" id="IPR036280">
    <property type="entry name" value="Multihaem_cyt_sf"/>
</dbReference>
<dbReference type="EMBL" id="AAEW02000022">
    <property type="protein sequence ID" value="EAT14565.1"/>
    <property type="molecule type" value="Genomic_DNA"/>
</dbReference>
<evidence type="ECO:0000313" key="5">
    <source>
        <dbReference type="Proteomes" id="UP000005695"/>
    </source>
</evidence>
<dbReference type="InterPro" id="IPR051829">
    <property type="entry name" value="Multiheme_Cytochr_ET"/>
</dbReference>
<dbReference type="AlphaFoldDB" id="Q1JWB8"/>
<dbReference type="Pfam" id="PF13435">
    <property type="entry name" value="Cytochrome_C554"/>
    <property type="match status" value="1"/>
</dbReference>